<dbReference type="Pfam" id="PF01380">
    <property type="entry name" value="SIS"/>
    <property type="match status" value="1"/>
</dbReference>
<dbReference type="Gene3D" id="3.40.50.10490">
    <property type="entry name" value="Glucose-6-phosphate isomerase like protein, domain 1"/>
    <property type="match status" value="2"/>
</dbReference>
<dbReference type="EMBL" id="PNIX01000330">
    <property type="protein sequence ID" value="PMP81294.1"/>
    <property type="molecule type" value="Genomic_DNA"/>
</dbReference>
<feature type="domain" description="SIS" evidence="2">
    <location>
        <begin position="105"/>
        <end position="241"/>
    </location>
</feature>
<dbReference type="AlphaFoldDB" id="A0A2J6X4L1"/>
<dbReference type="PANTHER" id="PTHR10937">
    <property type="entry name" value="GLUCOSAMINE--FRUCTOSE-6-PHOSPHATE AMINOTRANSFERASE, ISOMERIZING"/>
    <property type="match status" value="1"/>
</dbReference>
<dbReference type="GO" id="GO:0097367">
    <property type="term" value="F:carbohydrate derivative binding"/>
    <property type="evidence" value="ECO:0007669"/>
    <property type="project" value="InterPro"/>
</dbReference>
<evidence type="ECO:0000313" key="4">
    <source>
        <dbReference type="Proteomes" id="UP000236910"/>
    </source>
</evidence>
<protein>
    <recommendedName>
        <fullName evidence="2">SIS domain-containing protein</fullName>
    </recommendedName>
</protein>
<keyword evidence="1" id="KW-0677">Repeat</keyword>
<dbReference type="CDD" id="cd05008">
    <property type="entry name" value="SIS_GlmS_GlmD_1"/>
    <property type="match status" value="1"/>
</dbReference>
<reference evidence="3 4" key="1">
    <citation type="submission" date="2018-01" db="EMBL/GenBank/DDBJ databases">
        <title>Metagenomic assembled genomes from two thermal pools in the Uzon Caldera, Kamchatka, Russia.</title>
        <authorList>
            <person name="Wilkins L."/>
            <person name="Ettinger C."/>
        </authorList>
    </citation>
    <scope>NUCLEOTIDE SEQUENCE [LARGE SCALE GENOMIC DNA]</scope>
    <source>
        <strain evidence="3">ARK-10</strain>
    </source>
</reference>
<name>A0A2J6X4L1_9BACT</name>
<dbReference type="InterPro" id="IPR035490">
    <property type="entry name" value="GlmS/FrlB_SIS"/>
</dbReference>
<dbReference type="Proteomes" id="UP000236910">
    <property type="component" value="Unassembled WGS sequence"/>
</dbReference>
<dbReference type="InterPro" id="IPR001347">
    <property type="entry name" value="SIS_dom"/>
</dbReference>
<proteinExistence type="predicted"/>
<evidence type="ECO:0000256" key="1">
    <source>
        <dbReference type="ARBA" id="ARBA00022737"/>
    </source>
</evidence>
<accession>A0A2J6X4L1</accession>
<dbReference type="InterPro" id="IPR035466">
    <property type="entry name" value="GlmS/AgaS_SIS"/>
</dbReference>
<dbReference type="PANTHER" id="PTHR10937:SF4">
    <property type="entry name" value="GLUCOSAMINE-6-PHOSPHATE DEAMINASE"/>
    <property type="match status" value="1"/>
</dbReference>
<feature type="domain" description="SIS" evidence="2">
    <location>
        <begin position="1"/>
        <end position="84"/>
    </location>
</feature>
<evidence type="ECO:0000259" key="2">
    <source>
        <dbReference type="PROSITE" id="PS51464"/>
    </source>
</evidence>
<sequence>MLIGISRSGESSETVLALRKAKEQFNVKTCAITCNSKSELVDVADVSANLDFVNEESVVMTQSFTSMAFLGTLIIRNIFGRNDLKNYMESIPDVSEKILDNAKNLFEKVKPENYDHFVFLGYDEYFATSMEGVIKVSETSLTPAEAYQTLEYRHGPKSKVSDKTLAVILANDFMKSQEEKMAREIEQLGGSVIGVSKASFDADSNLMVSVGDFSDWFLRVIPLQIIGVRKSLKKGLLPDEPKNLTKVVKL</sequence>
<dbReference type="CDD" id="cd05009">
    <property type="entry name" value="SIS_GlmS_GlmD_2"/>
    <property type="match status" value="1"/>
</dbReference>
<evidence type="ECO:0000313" key="3">
    <source>
        <dbReference type="EMBL" id="PMP81294.1"/>
    </source>
</evidence>
<dbReference type="InterPro" id="IPR046348">
    <property type="entry name" value="SIS_dom_sf"/>
</dbReference>
<organism evidence="3 4">
    <name type="scientific">Caldisericum exile</name>
    <dbReference type="NCBI Taxonomy" id="693075"/>
    <lineage>
        <taxon>Bacteria</taxon>
        <taxon>Pseudomonadati</taxon>
        <taxon>Caldisericota/Cryosericota group</taxon>
        <taxon>Caldisericota</taxon>
        <taxon>Caldisericia</taxon>
        <taxon>Caldisericales</taxon>
        <taxon>Caldisericaceae</taxon>
        <taxon>Caldisericum</taxon>
    </lineage>
</organism>
<dbReference type="PROSITE" id="PS51464">
    <property type="entry name" value="SIS"/>
    <property type="match status" value="2"/>
</dbReference>
<dbReference type="SUPFAM" id="SSF53697">
    <property type="entry name" value="SIS domain"/>
    <property type="match status" value="1"/>
</dbReference>
<comment type="caution">
    <text evidence="3">The sequence shown here is derived from an EMBL/GenBank/DDBJ whole genome shotgun (WGS) entry which is preliminary data.</text>
</comment>
<gene>
    <name evidence="3" type="ORF">C0175_05705</name>
</gene>
<dbReference type="GO" id="GO:1901135">
    <property type="term" value="P:carbohydrate derivative metabolic process"/>
    <property type="evidence" value="ECO:0007669"/>
    <property type="project" value="InterPro"/>
</dbReference>